<dbReference type="Proteomes" id="UP000646548">
    <property type="component" value="Unassembled WGS sequence"/>
</dbReference>
<reference evidence="3" key="1">
    <citation type="journal article" name="BMC Genomics">
        <title>Long-read sequencing and de novo genome assembly of marine medaka (Oryzias melastigma).</title>
        <authorList>
            <person name="Liang P."/>
            <person name="Saqib H.S.A."/>
            <person name="Ni X."/>
            <person name="Shen Y."/>
        </authorList>
    </citation>
    <scope>NUCLEOTIDE SEQUENCE</scope>
    <source>
        <strain evidence="3">Bigg-433</strain>
    </source>
</reference>
<gene>
    <name evidence="3" type="ORF">FQA47_016609</name>
</gene>
<name>A0A834F071_ORYME</name>
<keyword evidence="2" id="KW-1133">Transmembrane helix</keyword>
<protein>
    <submittedName>
        <fullName evidence="3">Uncharacterized protein</fullName>
    </submittedName>
</protein>
<proteinExistence type="predicted"/>
<dbReference type="AlphaFoldDB" id="A0A834F071"/>
<evidence type="ECO:0000256" key="1">
    <source>
        <dbReference type="SAM" id="MobiDB-lite"/>
    </source>
</evidence>
<feature type="transmembrane region" description="Helical" evidence="2">
    <location>
        <begin position="37"/>
        <end position="59"/>
    </location>
</feature>
<dbReference type="EMBL" id="WKFB01000994">
    <property type="protein sequence ID" value="KAF6716146.1"/>
    <property type="molecule type" value="Genomic_DNA"/>
</dbReference>
<sequence length="172" mass="19680">MRLKRPKNGEHLHTADALLDQQNTNMTEKQISECLRLFLGVFGFGLAIMFCTTFCRCCLRLREQQAQRDAQLRSEPDGQMRSIYFIPFPRSLSHAASEDVQSPELLDELHRPPRYSTTVFYELPPSYNELGLKPDDSPPPYTEQDFSRFPPPPPPPPLPPTDTPQSRIQALP</sequence>
<comment type="caution">
    <text evidence="3">The sequence shown here is derived from an EMBL/GenBank/DDBJ whole genome shotgun (WGS) entry which is preliminary data.</text>
</comment>
<evidence type="ECO:0000313" key="3">
    <source>
        <dbReference type="EMBL" id="KAF6716146.1"/>
    </source>
</evidence>
<evidence type="ECO:0000313" key="4">
    <source>
        <dbReference type="Proteomes" id="UP000646548"/>
    </source>
</evidence>
<feature type="compositionally biased region" description="Polar residues" evidence="1">
    <location>
        <begin position="163"/>
        <end position="172"/>
    </location>
</feature>
<keyword evidence="2" id="KW-0812">Transmembrane</keyword>
<keyword evidence="2" id="KW-0472">Membrane</keyword>
<organism evidence="3 4">
    <name type="scientific">Oryzias melastigma</name>
    <name type="common">Marine medaka</name>
    <dbReference type="NCBI Taxonomy" id="30732"/>
    <lineage>
        <taxon>Eukaryota</taxon>
        <taxon>Metazoa</taxon>
        <taxon>Chordata</taxon>
        <taxon>Craniata</taxon>
        <taxon>Vertebrata</taxon>
        <taxon>Euteleostomi</taxon>
        <taxon>Actinopterygii</taxon>
        <taxon>Neopterygii</taxon>
        <taxon>Teleostei</taxon>
        <taxon>Neoteleostei</taxon>
        <taxon>Acanthomorphata</taxon>
        <taxon>Ovalentaria</taxon>
        <taxon>Atherinomorphae</taxon>
        <taxon>Beloniformes</taxon>
        <taxon>Adrianichthyidae</taxon>
        <taxon>Oryziinae</taxon>
        <taxon>Oryzias</taxon>
    </lineage>
</organism>
<feature type="region of interest" description="Disordered" evidence="1">
    <location>
        <begin position="126"/>
        <end position="172"/>
    </location>
</feature>
<evidence type="ECO:0000256" key="2">
    <source>
        <dbReference type="SAM" id="Phobius"/>
    </source>
</evidence>
<feature type="compositionally biased region" description="Pro residues" evidence="1">
    <location>
        <begin position="149"/>
        <end position="162"/>
    </location>
</feature>
<accession>A0A834F071</accession>